<dbReference type="EMBL" id="LGRX02000775">
    <property type="protein sequence ID" value="KAK3287652.1"/>
    <property type="molecule type" value="Genomic_DNA"/>
</dbReference>
<dbReference type="Proteomes" id="UP001190700">
    <property type="component" value="Unassembled WGS sequence"/>
</dbReference>
<dbReference type="AlphaFoldDB" id="A0AAE0H0K1"/>
<evidence type="ECO:0000313" key="4">
    <source>
        <dbReference type="EMBL" id="KAK3287652.1"/>
    </source>
</evidence>
<comment type="caution">
    <text evidence="4">The sequence shown here is derived from an EMBL/GenBank/DDBJ whole genome shotgun (WGS) entry which is preliminary data.</text>
</comment>
<organism evidence="4 5">
    <name type="scientific">Cymbomonas tetramitiformis</name>
    <dbReference type="NCBI Taxonomy" id="36881"/>
    <lineage>
        <taxon>Eukaryota</taxon>
        <taxon>Viridiplantae</taxon>
        <taxon>Chlorophyta</taxon>
        <taxon>Pyramimonadophyceae</taxon>
        <taxon>Pyramimonadales</taxon>
        <taxon>Pyramimonadaceae</taxon>
        <taxon>Cymbomonas</taxon>
    </lineage>
</organism>
<gene>
    <name evidence="4" type="ORF">CYMTET_4852</name>
</gene>
<comment type="subcellular location">
    <subcellularLocation>
        <location evidence="1">Plastid</location>
    </subcellularLocation>
</comment>
<evidence type="ECO:0000256" key="1">
    <source>
        <dbReference type="ARBA" id="ARBA00004474"/>
    </source>
</evidence>
<dbReference type="PANTHER" id="PTHR31906">
    <property type="entry name" value="PLASTID-LIPID-ASSOCIATED PROTEIN 4, CHLOROPLASTIC-RELATED"/>
    <property type="match status" value="1"/>
</dbReference>
<name>A0AAE0H0K1_9CHLO</name>
<feature type="domain" description="Plastid lipid-associated protein/fibrillin conserved" evidence="3">
    <location>
        <begin position="54"/>
        <end position="212"/>
    </location>
</feature>
<dbReference type="Pfam" id="PF04755">
    <property type="entry name" value="PAP_fibrillin"/>
    <property type="match status" value="1"/>
</dbReference>
<reference evidence="4 5" key="1">
    <citation type="journal article" date="2015" name="Genome Biol. Evol.">
        <title>Comparative Genomics of a Bacterivorous Green Alga Reveals Evolutionary Causalities and Consequences of Phago-Mixotrophic Mode of Nutrition.</title>
        <authorList>
            <person name="Burns J.A."/>
            <person name="Paasch A."/>
            <person name="Narechania A."/>
            <person name="Kim E."/>
        </authorList>
    </citation>
    <scope>NUCLEOTIDE SEQUENCE [LARGE SCALE GENOMIC DNA]</scope>
    <source>
        <strain evidence="4 5">PLY_AMNH</strain>
    </source>
</reference>
<evidence type="ECO:0000259" key="3">
    <source>
        <dbReference type="Pfam" id="PF04755"/>
    </source>
</evidence>
<proteinExistence type="predicted"/>
<evidence type="ECO:0000313" key="5">
    <source>
        <dbReference type="Proteomes" id="UP001190700"/>
    </source>
</evidence>
<dbReference type="InterPro" id="IPR006843">
    <property type="entry name" value="PAP/fibrillin_dom"/>
</dbReference>
<accession>A0AAE0H0K1</accession>
<keyword evidence="5" id="KW-1185">Reference proteome</keyword>
<dbReference type="GO" id="GO:0009536">
    <property type="term" value="C:plastid"/>
    <property type="evidence" value="ECO:0007669"/>
    <property type="project" value="UniProtKB-SubCell"/>
</dbReference>
<keyword evidence="2" id="KW-0934">Plastid</keyword>
<dbReference type="InterPro" id="IPR039633">
    <property type="entry name" value="PAP"/>
</dbReference>
<sequence length="221" mass="24332">MFPTACTPRVYTPAKTRNSVSLSFARNSKPIPCKRNANLLTTCKQVPRSERAERKAELLHSIKGLNRGASASEEDRNVVDAFAKSCEAVNPHPASLECPLINGQWRLIYTTSESILGSSRPAPFRPAGPIFQYIDTSKMAALNRETWPFFNEVKASLTATSKSEVAVQFTFFKLLGLLPVKAPPTATGDLNTTYVDEELRIGRGNKGNLFVLLKEKDGCLL</sequence>
<evidence type="ECO:0000256" key="2">
    <source>
        <dbReference type="ARBA" id="ARBA00022640"/>
    </source>
</evidence>
<protein>
    <recommendedName>
        <fullName evidence="3">Plastid lipid-associated protein/fibrillin conserved domain-containing protein</fullName>
    </recommendedName>
</protein>